<organism evidence="4 5">
    <name type="scientific">Brachybacterium alimentarium</name>
    <dbReference type="NCBI Taxonomy" id="47845"/>
    <lineage>
        <taxon>Bacteria</taxon>
        <taxon>Bacillati</taxon>
        <taxon>Actinomycetota</taxon>
        <taxon>Actinomycetes</taxon>
        <taxon>Micrococcales</taxon>
        <taxon>Dermabacteraceae</taxon>
        <taxon>Brachybacterium</taxon>
    </lineage>
</organism>
<protein>
    <recommendedName>
        <fullName evidence="3">CAAX prenyl protease 2/Lysostaphin resistance protein A-like domain-containing protein</fullName>
    </recommendedName>
</protein>
<dbReference type="PANTHER" id="PTHR35797">
    <property type="entry name" value="PROTEASE-RELATED"/>
    <property type="match status" value="1"/>
</dbReference>
<sequence>MPSSSQPSSSPPETPPHPWTAPGAAPPPPLRDQEEAGARPAGSAAPDAPHGAADAQGGASHPSAASLISPASPTSSASASAARRRVSWRSVVIFGAVAYGLLALCAAPFWVLEGGIAHPLYTLVIGAGMFAPTIASVVVAKLVDRTSWRDAVGLRFRGKWKRILLWAPLAALIMFAINLATAVIMVLRGVPGDLTGSTWAAEISRAMAENGAEMPTAAAVALILGVTFLGMLLTVVPALGEEIGWRGWLWRELKPLGALPAIVLGGAIWSLWHLPITLIGHNYTGEPRWAAVAMFIPACIALNYLFVAITERAGGNPIPSAFAHSVLNSTLGLTLSVVATSDTVASLNWFVDTPLGLIGIVLTAAVAGAIMPRHARPDTGLPGAAAGHGDGEHAPAAPTAGG</sequence>
<feature type="transmembrane region" description="Helical" evidence="2">
    <location>
        <begin position="163"/>
        <end position="187"/>
    </location>
</feature>
<dbReference type="Proteomes" id="UP000218598">
    <property type="component" value="Unassembled WGS sequence"/>
</dbReference>
<dbReference type="InterPro" id="IPR003675">
    <property type="entry name" value="Rce1/LyrA-like_dom"/>
</dbReference>
<name>A0A2A3YNN3_9MICO</name>
<evidence type="ECO:0000256" key="1">
    <source>
        <dbReference type="SAM" id="MobiDB-lite"/>
    </source>
</evidence>
<accession>A0A2A3YNN3</accession>
<gene>
    <name evidence="4" type="ORF">CIK66_01205</name>
</gene>
<feature type="transmembrane region" description="Helical" evidence="2">
    <location>
        <begin position="321"/>
        <end position="341"/>
    </location>
</feature>
<feature type="compositionally biased region" description="Pro residues" evidence="1">
    <location>
        <begin position="9"/>
        <end position="30"/>
    </location>
</feature>
<evidence type="ECO:0000313" key="5">
    <source>
        <dbReference type="Proteomes" id="UP000218598"/>
    </source>
</evidence>
<feature type="transmembrane region" description="Helical" evidence="2">
    <location>
        <begin position="91"/>
        <end position="111"/>
    </location>
</feature>
<feature type="transmembrane region" description="Helical" evidence="2">
    <location>
        <begin position="261"/>
        <end position="283"/>
    </location>
</feature>
<proteinExistence type="predicted"/>
<dbReference type="AlphaFoldDB" id="A0A2A3YNN3"/>
<keyword evidence="2" id="KW-0812">Transmembrane</keyword>
<dbReference type="OrthoDB" id="3693644at2"/>
<dbReference type="Pfam" id="PF02517">
    <property type="entry name" value="Rce1-like"/>
    <property type="match status" value="1"/>
</dbReference>
<keyword evidence="2" id="KW-0472">Membrane</keyword>
<evidence type="ECO:0000259" key="3">
    <source>
        <dbReference type="Pfam" id="PF02517"/>
    </source>
</evidence>
<comment type="caution">
    <text evidence="4">The sequence shown here is derived from an EMBL/GenBank/DDBJ whole genome shotgun (WGS) entry which is preliminary data.</text>
</comment>
<feature type="transmembrane region" description="Helical" evidence="2">
    <location>
        <begin position="289"/>
        <end position="309"/>
    </location>
</feature>
<dbReference type="GO" id="GO:0080120">
    <property type="term" value="P:CAAX-box protein maturation"/>
    <property type="evidence" value="ECO:0007669"/>
    <property type="project" value="UniProtKB-ARBA"/>
</dbReference>
<dbReference type="GO" id="GO:0004175">
    <property type="term" value="F:endopeptidase activity"/>
    <property type="evidence" value="ECO:0007669"/>
    <property type="project" value="UniProtKB-ARBA"/>
</dbReference>
<feature type="transmembrane region" description="Helical" evidence="2">
    <location>
        <begin position="123"/>
        <end position="143"/>
    </location>
</feature>
<feature type="region of interest" description="Disordered" evidence="1">
    <location>
        <begin position="379"/>
        <end position="402"/>
    </location>
</feature>
<feature type="compositionally biased region" description="Low complexity" evidence="1">
    <location>
        <begin position="40"/>
        <end position="75"/>
    </location>
</feature>
<dbReference type="EMBL" id="NRGR01000004">
    <property type="protein sequence ID" value="PCC40883.1"/>
    <property type="molecule type" value="Genomic_DNA"/>
</dbReference>
<feature type="transmembrane region" description="Helical" evidence="2">
    <location>
        <begin position="353"/>
        <end position="371"/>
    </location>
</feature>
<evidence type="ECO:0000256" key="2">
    <source>
        <dbReference type="SAM" id="Phobius"/>
    </source>
</evidence>
<dbReference type="InterPro" id="IPR042150">
    <property type="entry name" value="MmRce1-like"/>
</dbReference>
<dbReference type="PANTHER" id="PTHR35797:SF1">
    <property type="entry name" value="PROTEASE"/>
    <property type="match status" value="1"/>
</dbReference>
<evidence type="ECO:0000313" key="4">
    <source>
        <dbReference type="EMBL" id="PCC40883.1"/>
    </source>
</evidence>
<keyword evidence="5" id="KW-1185">Reference proteome</keyword>
<feature type="transmembrane region" description="Helical" evidence="2">
    <location>
        <begin position="217"/>
        <end position="240"/>
    </location>
</feature>
<reference evidence="4 5" key="1">
    <citation type="journal article" date="2017" name="Elife">
        <title>Extensive horizontal gene transfer in cheese-associated bacteria.</title>
        <authorList>
            <person name="Bonham K.S."/>
            <person name="Wolfe B.E."/>
            <person name="Dutton R.J."/>
        </authorList>
    </citation>
    <scope>NUCLEOTIDE SEQUENCE [LARGE SCALE GENOMIC DNA]</scope>
    <source>
        <strain evidence="4 5">341_9</strain>
    </source>
</reference>
<keyword evidence="2" id="KW-1133">Transmembrane helix</keyword>
<feature type="region of interest" description="Disordered" evidence="1">
    <location>
        <begin position="1"/>
        <end position="75"/>
    </location>
</feature>
<feature type="domain" description="CAAX prenyl protease 2/Lysostaphin resistance protein A-like" evidence="3">
    <location>
        <begin position="227"/>
        <end position="329"/>
    </location>
</feature>